<dbReference type="Proteomes" id="UP000092612">
    <property type="component" value="Unassembled WGS sequence"/>
</dbReference>
<keyword evidence="5" id="KW-1185">Reference proteome</keyword>
<keyword evidence="2" id="KW-0677">Repeat</keyword>
<evidence type="ECO:0000259" key="3">
    <source>
        <dbReference type="PROSITE" id="PS50206"/>
    </source>
</evidence>
<gene>
    <name evidence="4" type="ORF">LPB301_08680</name>
</gene>
<proteinExistence type="predicted"/>
<evidence type="ECO:0000313" key="4">
    <source>
        <dbReference type="EMBL" id="OBY65174.1"/>
    </source>
</evidence>
<accession>A0A1B8TZX1</accession>
<dbReference type="CDD" id="cd01449">
    <property type="entry name" value="TST_Repeat_2"/>
    <property type="match status" value="1"/>
</dbReference>
<dbReference type="KEGG" id="prn:BW723_13100"/>
<keyword evidence="1" id="KW-0808">Transferase</keyword>
<dbReference type="CDD" id="cd01448">
    <property type="entry name" value="TST_Repeat_1"/>
    <property type="match status" value="1"/>
</dbReference>
<dbReference type="Pfam" id="PF00581">
    <property type="entry name" value="Rhodanese"/>
    <property type="match status" value="2"/>
</dbReference>
<dbReference type="RefSeq" id="WP_068360215.1">
    <property type="nucleotide sequence ID" value="NZ_CP019337.1"/>
</dbReference>
<protein>
    <recommendedName>
        <fullName evidence="3">Rhodanese domain-containing protein</fullName>
    </recommendedName>
</protein>
<dbReference type="OrthoDB" id="9770030at2"/>
<evidence type="ECO:0000256" key="1">
    <source>
        <dbReference type="ARBA" id="ARBA00022679"/>
    </source>
</evidence>
<dbReference type="InterPro" id="IPR001763">
    <property type="entry name" value="Rhodanese-like_dom"/>
</dbReference>
<sequence length="281" mass="31590">MSLKIDKPLVSVDWLFHHLNDEKLIVLDATLPKVTAKKETEIEEKYQIENAIFFDIKKVFSDVNAPFPNTVLSAKEFEEKAQNLGINKDSCIVVYDDLGIYSSPRVWWLFQLMGFTNIAVLDGGFPEWKLKEYPTEKPMNHQFKKGDFSADYQPEKVKFTEDVLAAINNKNLLIADARSKGRFYATASEPRADVKGGHIPNSVSLPFSDVLLNGKLKSESELKSIFKTINPENKEFIFSCGTGITASVLALGAEIAGYKNHAVYDGSWTEWGSTKDLPIEK</sequence>
<evidence type="ECO:0000256" key="2">
    <source>
        <dbReference type="ARBA" id="ARBA00022737"/>
    </source>
</evidence>
<name>A0A1B8TZX1_9FLAO</name>
<dbReference type="SMART" id="SM00450">
    <property type="entry name" value="RHOD"/>
    <property type="match status" value="2"/>
</dbReference>
<dbReference type="SUPFAM" id="SSF52821">
    <property type="entry name" value="Rhodanese/Cell cycle control phosphatase"/>
    <property type="match status" value="2"/>
</dbReference>
<feature type="domain" description="Rhodanese" evidence="3">
    <location>
        <begin position="168"/>
        <end position="280"/>
    </location>
</feature>
<dbReference type="AlphaFoldDB" id="A0A1B8TZX1"/>
<dbReference type="InterPro" id="IPR045078">
    <property type="entry name" value="TST/MPST-like"/>
</dbReference>
<dbReference type="PANTHER" id="PTHR11364:SF27">
    <property type="entry name" value="SULFURTRANSFERASE"/>
    <property type="match status" value="1"/>
</dbReference>
<evidence type="ECO:0000313" key="5">
    <source>
        <dbReference type="Proteomes" id="UP000092612"/>
    </source>
</evidence>
<reference evidence="5" key="1">
    <citation type="submission" date="2016-02" db="EMBL/GenBank/DDBJ databases">
        <title>Paenibacillus sp. LPB0068, isolated from Crassostrea gigas.</title>
        <authorList>
            <person name="Shin S.-K."/>
            <person name="Yi H."/>
        </authorList>
    </citation>
    <scope>NUCLEOTIDE SEQUENCE [LARGE SCALE GENOMIC DNA]</scope>
    <source>
        <strain evidence="5">KCTC 23969</strain>
    </source>
</reference>
<dbReference type="Gene3D" id="3.40.250.10">
    <property type="entry name" value="Rhodanese-like domain"/>
    <property type="match status" value="2"/>
</dbReference>
<feature type="domain" description="Rhodanese" evidence="3">
    <location>
        <begin position="20"/>
        <end position="137"/>
    </location>
</feature>
<dbReference type="PANTHER" id="PTHR11364">
    <property type="entry name" value="THIOSULFATE SULFERTANSFERASE"/>
    <property type="match status" value="1"/>
</dbReference>
<comment type="caution">
    <text evidence="4">The sequence shown here is derived from an EMBL/GenBank/DDBJ whole genome shotgun (WGS) entry which is preliminary data.</text>
</comment>
<dbReference type="GO" id="GO:0004792">
    <property type="term" value="F:thiosulfate-cyanide sulfurtransferase activity"/>
    <property type="evidence" value="ECO:0007669"/>
    <property type="project" value="TreeGrafter"/>
</dbReference>
<dbReference type="InterPro" id="IPR036873">
    <property type="entry name" value="Rhodanese-like_dom_sf"/>
</dbReference>
<dbReference type="STRING" id="996801.BW723_13100"/>
<dbReference type="EMBL" id="LSFL01000031">
    <property type="protein sequence ID" value="OBY65174.1"/>
    <property type="molecule type" value="Genomic_DNA"/>
</dbReference>
<dbReference type="PROSITE" id="PS50206">
    <property type="entry name" value="RHODANESE_3"/>
    <property type="match status" value="2"/>
</dbReference>
<organism evidence="4 5">
    <name type="scientific">Polaribacter reichenbachii</name>
    <dbReference type="NCBI Taxonomy" id="996801"/>
    <lineage>
        <taxon>Bacteria</taxon>
        <taxon>Pseudomonadati</taxon>
        <taxon>Bacteroidota</taxon>
        <taxon>Flavobacteriia</taxon>
        <taxon>Flavobacteriales</taxon>
        <taxon>Flavobacteriaceae</taxon>
    </lineage>
</organism>